<dbReference type="Proteomes" id="UP001432027">
    <property type="component" value="Unassembled WGS sequence"/>
</dbReference>
<feature type="region of interest" description="Disordered" evidence="1">
    <location>
        <begin position="1"/>
        <end position="28"/>
    </location>
</feature>
<organism evidence="2 3">
    <name type="scientific">Pristionchus entomophagus</name>
    <dbReference type="NCBI Taxonomy" id="358040"/>
    <lineage>
        <taxon>Eukaryota</taxon>
        <taxon>Metazoa</taxon>
        <taxon>Ecdysozoa</taxon>
        <taxon>Nematoda</taxon>
        <taxon>Chromadorea</taxon>
        <taxon>Rhabditida</taxon>
        <taxon>Rhabditina</taxon>
        <taxon>Diplogasteromorpha</taxon>
        <taxon>Diplogasteroidea</taxon>
        <taxon>Neodiplogasteridae</taxon>
        <taxon>Pristionchus</taxon>
    </lineage>
</organism>
<feature type="non-terminal residue" evidence="2">
    <location>
        <position position="1"/>
    </location>
</feature>
<sequence>KEEKAAEEYEENLSANQEGRQGWKSRIPPRTQRKIVSHRLGVEKMGNVFKVRFTALGKSFWIRYEIVREYDSDGYRQYVRELIQKDKEIRAVEGTKRDGEGVEWKEEERE</sequence>
<evidence type="ECO:0000313" key="3">
    <source>
        <dbReference type="Proteomes" id="UP001432027"/>
    </source>
</evidence>
<name>A0AAV5TRI1_9BILA</name>
<evidence type="ECO:0000256" key="1">
    <source>
        <dbReference type="SAM" id="MobiDB-lite"/>
    </source>
</evidence>
<feature type="non-terminal residue" evidence="2">
    <location>
        <position position="110"/>
    </location>
</feature>
<protein>
    <submittedName>
        <fullName evidence="2">Uncharacterized protein</fullName>
    </submittedName>
</protein>
<dbReference type="EMBL" id="BTSX01000004">
    <property type="protein sequence ID" value="GMS96833.1"/>
    <property type="molecule type" value="Genomic_DNA"/>
</dbReference>
<proteinExistence type="predicted"/>
<reference evidence="2" key="1">
    <citation type="submission" date="2023-10" db="EMBL/GenBank/DDBJ databases">
        <title>Genome assembly of Pristionchus species.</title>
        <authorList>
            <person name="Yoshida K."/>
            <person name="Sommer R.J."/>
        </authorList>
    </citation>
    <scope>NUCLEOTIDE SEQUENCE</scope>
    <source>
        <strain evidence="2">RS0144</strain>
    </source>
</reference>
<evidence type="ECO:0000313" key="2">
    <source>
        <dbReference type="EMBL" id="GMS96833.1"/>
    </source>
</evidence>
<gene>
    <name evidence="2" type="ORF">PENTCL1PPCAC_19008</name>
</gene>
<comment type="caution">
    <text evidence="2">The sequence shown here is derived from an EMBL/GenBank/DDBJ whole genome shotgun (WGS) entry which is preliminary data.</text>
</comment>
<accession>A0AAV5TRI1</accession>
<dbReference type="AlphaFoldDB" id="A0AAV5TRI1"/>
<keyword evidence="3" id="KW-1185">Reference proteome</keyword>